<dbReference type="EMBL" id="JACHIT010000001">
    <property type="protein sequence ID" value="MBB5911717.1"/>
    <property type="molecule type" value="Genomic_DNA"/>
</dbReference>
<dbReference type="Gene3D" id="1.10.260.40">
    <property type="entry name" value="lambda repressor-like DNA-binding domains"/>
    <property type="match status" value="1"/>
</dbReference>
<sequence>MIVSTWTGVEVRALRTTALRLTQEQFAERLGYQPPTVRKWEKATHARPVRGESAQALDTELARLDAEQRARFRTAMDEQADRQLVTERSDSLAVSTRDIDQEVEDEVKRREFGILLGAAFIAAGGDSSLALNRIGIDDARRLSESVTDFAQREQAIGGVTLVMTAVEELERAKALLETCTFTDPAGRAFMSAAGELATIAGWLAYDADLHPLARRCYADAFALANQAGDNDLTVHVCLNAAHQSIALSRTGEGNPHRALGHLNRARDLTIGRRPGRIHALIATREALSHALLGDRSGFGRSIATAWRELDFALDHEPLNDCPRWLRFVNPTEVRSHEAKGFGDLGDSRKSADLLAAGAELEQAGTRNAANYRAAWAATLADIGDTDGAVTQGLSVLDDLENSVSSTRTLRLLAPVRSTVDTKPDNEFRIRFDNLKRKVTSGV</sequence>
<reference evidence="2 3" key="1">
    <citation type="submission" date="2020-08" db="EMBL/GenBank/DDBJ databases">
        <title>Sequencing the genomes of 1000 actinobacteria strains.</title>
        <authorList>
            <person name="Klenk H.-P."/>
        </authorList>
    </citation>
    <scope>NUCLEOTIDE SEQUENCE [LARGE SCALE GENOMIC DNA]</scope>
    <source>
        <strain evidence="2 3">DSM 43582</strain>
    </source>
</reference>
<dbReference type="InterPro" id="IPR010982">
    <property type="entry name" value="Lambda_DNA-bd_dom_sf"/>
</dbReference>
<evidence type="ECO:0000313" key="2">
    <source>
        <dbReference type="EMBL" id="MBB5911717.1"/>
    </source>
</evidence>
<proteinExistence type="predicted"/>
<dbReference type="RefSeq" id="WP_040749702.1">
    <property type="nucleotide sequence ID" value="NZ_JACHIT010000001.1"/>
</dbReference>
<dbReference type="Proteomes" id="UP000540412">
    <property type="component" value="Unassembled WGS sequence"/>
</dbReference>
<evidence type="ECO:0000259" key="1">
    <source>
        <dbReference type="PROSITE" id="PS50943"/>
    </source>
</evidence>
<dbReference type="Pfam" id="PF01381">
    <property type="entry name" value="HTH_3"/>
    <property type="match status" value="1"/>
</dbReference>
<keyword evidence="3" id="KW-1185">Reference proteome</keyword>
<comment type="caution">
    <text evidence="2">The sequence shown here is derived from an EMBL/GenBank/DDBJ whole genome shotgun (WGS) entry which is preliminary data.</text>
</comment>
<feature type="domain" description="HTH cro/C1-type" evidence="1">
    <location>
        <begin position="11"/>
        <end position="64"/>
    </location>
</feature>
<dbReference type="GO" id="GO:0003677">
    <property type="term" value="F:DNA binding"/>
    <property type="evidence" value="ECO:0007669"/>
    <property type="project" value="InterPro"/>
</dbReference>
<dbReference type="PROSITE" id="PS50943">
    <property type="entry name" value="HTH_CROC1"/>
    <property type="match status" value="1"/>
</dbReference>
<protein>
    <submittedName>
        <fullName evidence="2">Transcriptional regulator with XRE-family HTH domain</fullName>
    </submittedName>
</protein>
<organism evidence="2 3">
    <name type="scientific">Nocardia transvalensis</name>
    <dbReference type="NCBI Taxonomy" id="37333"/>
    <lineage>
        <taxon>Bacteria</taxon>
        <taxon>Bacillati</taxon>
        <taxon>Actinomycetota</taxon>
        <taxon>Actinomycetes</taxon>
        <taxon>Mycobacteriales</taxon>
        <taxon>Nocardiaceae</taxon>
        <taxon>Nocardia</taxon>
    </lineage>
</organism>
<accession>A0A7W9UG26</accession>
<dbReference type="InterPro" id="IPR001387">
    <property type="entry name" value="Cro/C1-type_HTH"/>
</dbReference>
<name>A0A7W9UG26_9NOCA</name>
<dbReference type="AlphaFoldDB" id="A0A7W9UG26"/>
<evidence type="ECO:0000313" key="3">
    <source>
        <dbReference type="Proteomes" id="UP000540412"/>
    </source>
</evidence>
<gene>
    <name evidence="2" type="ORF">BJY24_000584</name>
</gene>
<dbReference type="CDD" id="cd00093">
    <property type="entry name" value="HTH_XRE"/>
    <property type="match status" value="1"/>
</dbReference>